<evidence type="ECO:0000259" key="2">
    <source>
        <dbReference type="Pfam" id="PF20151"/>
    </source>
</evidence>
<accession>A0A5C3LWB3</accession>
<keyword evidence="1" id="KW-1133">Transmembrane helix</keyword>
<gene>
    <name evidence="3" type="ORF">BDQ12DRAFT_218048</name>
</gene>
<feature type="transmembrane region" description="Helical" evidence="1">
    <location>
        <begin position="210"/>
        <end position="229"/>
    </location>
</feature>
<organism evidence="3 4">
    <name type="scientific">Crucibulum laeve</name>
    <dbReference type="NCBI Taxonomy" id="68775"/>
    <lineage>
        <taxon>Eukaryota</taxon>
        <taxon>Fungi</taxon>
        <taxon>Dikarya</taxon>
        <taxon>Basidiomycota</taxon>
        <taxon>Agaricomycotina</taxon>
        <taxon>Agaricomycetes</taxon>
        <taxon>Agaricomycetidae</taxon>
        <taxon>Agaricales</taxon>
        <taxon>Agaricineae</taxon>
        <taxon>Nidulariaceae</taxon>
        <taxon>Crucibulum</taxon>
    </lineage>
</organism>
<dbReference type="AlphaFoldDB" id="A0A5C3LWB3"/>
<feature type="domain" description="DUF6533" evidence="2">
    <location>
        <begin position="18"/>
        <end position="60"/>
    </location>
</feature>
<sequence length="234" mass="27335">MSINHSGLIQARWERNAYLSCASLLLYEYFLQFDSEVEFFWKQRWSLAKFLFLWNRYYSLAFNISNAVVFMQPRPSLDMCSKFFHWQNTGASLQMITTHVILELRLWAMYGSTRKVLWLFILLTIGEATALGIVFGVPNPKLVGTNEPFPGAFICADADPNDGSRWVVYYWVSILVIETILLSLALHKAWLHRSSAGGNHLMQQLTRDSVIYFFVIFWIYLANLILWIVNRVYH</sequence>
<evidence type="ECO:0000256" key="1">
    <source>
        <dbReference type="SAM" id="Phobius"/>
    </source>
</evidence>
<evidence type="ECO:0000313" key="3">
    <source>
        <dbReference type="EMBL" id="TFK37005.1"/>
    </source>
</evidence>
<feature type="transmembrane region" description="Helical" evidence="1">
    <location>
        <begin position="168"/>
        <end position="190"/>
    </location>
</feature>
<protein>
    <recommendedName>
        <fullName evidence="2">DUF6533 domain-containing protein</fullName>
    </recommendedName>
</protein>
<feature type="transmembrane region" description="Helical" evidence="1">
    <location>
        <begin position="116"/>
        <end position="137"/>
    </location>
</feature>
<dbReference type="EMBL" id="ML213610">
    <property type="protein sequence ID" value="TFK37005.1"/>
    <property type="molecule type" value="Genomic_DNA"/>
</dbReference>
<keyword evidence="4" id="KW-1185">Reference proteome</keyword>
<dbReference type="Proteomes" id="UP000308652">
    <property type="component" value="Unassembled WGS sequence"/>
</dbReference>
<dbReference type="OrthoDB" id="3256800at2759"/>
<name>A0A5C3LWB3_9AGAR</name>
<proteinExistence type="predicted"/>
<dbReference type="InterPro" id="IPR045340">
    <property type="entry name" value="DUF6533"/>
</dbReference>
<keyword evidence="1" id="KW-0472">Membrane</keyword>
<reference evidence="3 4" key="1">
    <citation type="journal article" date="2019" name="Nat. Ecol. Evol.">
        <title>Megaphylogeny resolves global patterns of mushroom evolution.</title>
        <authorList>
            <person name="Varga T."/>
            <person name="Krizsan K."/>
            <person name="Foldi C."/>
            <person name="Dima B."/>
            <person name="Sanchez-Garcia M."/>
            <person name="Sanchez-Ramirez S."/>
            <person name="Szollosi G.J."/>
            <person name="Szarkandi J.G."/>
            <person name="Papp V."/>
            <person name="Albert L."/>
            <person name="Andreopoulos W."/>
            <person name="Angelini C."/>
            <person name="Antonin V."/>
            <person name="Barry K.W."/>
            <person name="Bougher N.L."/>
            <person name="Buchanan P."/>
            <person name="Buyck B."/>
            <person name="Bense V."/>
            <person name="Catcheside P."/>
            <person name="Chovatia M."/>
            <person name="Cooper J."/>
            <person name="Damon W."/>
            <person name="Desjardin D."/>
            <person name="Finy P."/>
            <person name="Geml J."/>
            <person name="Haridas S."/>
            <person name="Hughes K."/>
            <person name="Justo A."/>
            <person name="Karasinski D."/>
            <person name="Kautmanova I."/>
            <person name="Kiss B."/>
            <person name="Kocsube S."/>
            <person name="Kotiranta H."/>
            <person name="LaButti K.M."/>
            <person name="Lechner B.E."/>
            <person name="Liimatainen K."/>
            <person name="Lipzen A."/>
            <person name="Lukacs Z."/>
            <person name="Mihaltcheva S."/>
            <person name="Morgado L.N."/>
            <person name="Niskanen T."/>
            <person name="Noordeloos M.E."/>
            <person name="Ohm R.A."/>
            <person name="Ortiz-Santana B."/>
            <person name="Ovrebo C."/>
            <person name="Racz N."/>
            <person name="Riley R."/>
            <person name="Savchenko A."/>
            <person name="Shiryaev A."/>
            <person name="Soop K."/>
            <person name="Spirin V."/>
            <person name="Szebenyi C."/>
            <person name="Tomsovsky M."/>
            <person name="Tulloss R.E."/>
            <person name="Uehling J."/>
            <person name="Grigoriev I.V."/>
            <person name="Vagvolgyi C."/>
            <person name="Papp T."/>
            <person name="Martin F.M."/>
            <person name="Miettinen O."/>
            <person name="Hibbett D.S."/>
            <person name="Nagy L.G."/>
        </authorList>
    </citation>
    <scope>NUCLEOTIDE SEQUENCE [LARGE SCALE GENOMIC DNA]</scope>
    <source>
        <strain evidence="3 4">CBS 166.37</strain>
    </source>
</reference>
<evidence type="ECO:0000313" key="4">
    <source>
        <dbReference type="Proteomes" id="UP000308652"/>
    </source>
</evidence>
<keyword evidence="1" id="KW-0812">Transmembrane</keyword>
<dbReference type="Pfam" id="PF20151">
    <property type="entry name" value="DUF6533"/>
    <property type="match status" value="1"/>
</dbReference>